<feature type="compositionally biased region" description="Low complexity" evidence="1">
    <location>
        <begin position="131"/>
        <end position="142"/>
    </location>
</feature>
<accession>A0A427XL13</accession>
<proteinExistence type="predicted"/>
<evidence type="ECO:0000313" key="3">
    <source>
        <dbReference type="Proteomes" id="UP000279236"/>
    </source>
</evidence>
<dbReference type="AlphaFoldDB" id="A0A427XL13"/>
<evidence type="ECO:0000313" key="2">
    <source>
        <dbReference type="EMBL" id="RSH79528.1"/>
    </source>
</evidence>
<name>A0A427XL13_9TREE</name>
<dbReference type="Proteomes" id="UP000279236">
    <property type="component" value="Unassembled WGS sequence"/>
</dbReference>
<organism evidence="2 3">
    <name type="scientific">Apiotrichum porosum</name>
    <dbReference type="NCBI Taxonomy" id="105984"/>
    <lineage>
        <taxon>Eukaryota</taxon>
        <taxon>Fungi</taxon>
        <taxon>Dikarya</taxon>
        <taxon>Basidiomycota</taxon>
        <taxon>Agaricomycotina</taxon>
        <taxon>Tremellomycetes</taxon>
        <taxon>Trichosporonales</taxon>
        <taxon>Trichosporonaceae</taxon>
        <taxon>Apiotrichum</taxon>
    </lineage>
</organism>
<feature type="compositionally biased region" description="Low complexity" evidence="1">
    <location>
        <begin position="91"/>
        <end position="103"/>
    </location>
</feature>
<dbReference type="EMBL" id="RSCE01000010">
    <property type="protein sequence ID" value="RSH79528.1"/>
    <property type="molecule type" value="Genomic_DNA"/>
</dbReference>
<dbReference type="RefSeq" id="XP_028474675.1">
    <property type="nucleotide sequence ID" value="XM_028617368.1"/>
</dbReference>
<feature type="region of interest" description="Disordered" evidence="1">
    <location>
        <begin position="91"/>
        <end position="168"/>
    </location>
</feature>
<feature type="compositionally biased region" description="Gly residues" evidence="1">
    <location>
        <begin position="399"/>
        <end position="408"/>
    </location>
</feature>
<evidence type="ECO:0000256" key="1">
    <source>
        <dbReference type="SAM" id="MobiDB-lite"/>
    </source>
</evidence>
<sequence>MILQRPLDSEVDDLQPLIRNSVVLLAERILLDYDSLFKPGTFHPRFQVRLPRWENAHSYKPSRNTRVDSATKAQSIITSWQLQVPVPITAASLPSPEPSTLSSRAQPSVDPSPPTKRRRLTSPSQASGDPSTTRSTSTSSTRPLHITSSLPVIEEPAPVIPDAANDDNRSIPIPGITLAYSELIQMEVTQLSGGWSDLALVTQGTHCLFEIKLLSALTTTAFEAFLRTLRRAPVDMSATGFEPNQPLNRSNLAVHFTWGPDPQAADGGLSETMQKVLGQVFQQLILNRCPRLILSNWDVYVLVWLGADGRVHISRAFSRARDHNRRLRPNMDESPLELLVALQVLVVRLMQAADADTAAEKAECLQAVDPIWQYDGEDWFHNDNARANSVSQPVVGPNRSGGNGGGGSRGRRGSRP</sequence>
<gene>
    <name evidence="2" type="ORF">EHS24_001580</name>
</gene>
<dbReference type="GeneID" id="39586123"/>
<feature type="region of interest" description="Disordered" evidence="1">
    <location>
        <begin position="386"/>
        <end position="416"/>
    </location>
</feature>
<feature type="compositionally biased region" description="Polar residues" evidence="1">
    <location>
        <begin position="121"/>
        <end position="130"/>
    </location>
</feature>
<reference evidence="2 3" key="1">
    <citation type="submission" date="2018-11" db="EMBL/GenBank/DDBJ databases">
        <title>Genome sequence of Apiotrichum porosum DSM 27194.</title>
        <authorList>
            <person name="Aliyu H."/>
            <person name="Gorte O."/>
            <person name="Ochsenreither K."/>
        </authorList>
    </citation>
    <scope>NUCLEOTIDE SEQUENCE [LARGE SCALE GENOMIC DNA]</scope>
    <source>
        <strain evidence="2 3">DSM 27194</strain>
    </source>
</reference>
<protein>
    <submittedName>
        <fullName evidence="2">Uncharacterized protein</fullName>
    </submittedName>
</protein>
<keyword evidence="3" id="KW-1185">Reference proteome</keyword>
<comment type="caution">
    <text evidence="2">The sequence shown here is derived from an EMBL/GenBank/DDBJ whole genome shotgun (WGS) entry which is preliminary data.</text>
</comment>